<evidence type="ECO:0000256" key="1">
    <source>
        <dbReference type="SAM" id="SignalP"/>
    </source>
</evidence>
<feature type="signal peptide" evidence="1">
    <location>
        <begin position="1"/>
        <end position="17"/>
    </location>
</feature>
<evidence type="ECO:0000313" key="3">
    <source>
        <dbReference type="Proteomes" id="UP000800096"/>
    </source>
</evidence>
<dbReference type="EMBL" id="ML979139">
    <property type="protein sequence ID" value="KAF1912984.1"/>
    <property type="molecule type" value="Genomic_DNA"/>
</dbReference>
<organism evidence="2 3">
    <name type="scientific">Ampelomyces quisqualis</name>
    <name type="common">Powdery mildew agent</name>
    <dbReference type="NCBI Taxonomy" id="50730"/>
    <lineage>
        <taxon>Eukaryota</taxon>
        <taxon>Fungi</taxon>
        <taxon>Dikarya</taxon>
        <taxon>Ascomycota</taxon>
        <taxon>Pezizomycotina</taxon>
        <taxon>Dothideomycetes</taxon>
        <taxon>Pleosporomycetidae</taxon>
        <taxon>Pleosporales</taxon>
        <taxon>Pleosporineae</taxon>
        <taxon>Phaeosphaeriaceae</taxon>
        <taxon>Ampelomyces</taxon>
    </lineage>
</organism>
<keyword evidence="1" id="KW-0732">Signal</keyword>
<gene>
    <name evidence="2" type="ORF">BDU57DRAFT_521615</name>
</gene>
<protein>
    <submittedName>
        <fullName evidence="2">Uncharacterized protein</fullName>
    </submittedName>
</protein>
<reference evidence="2" key="1">
    <citation type="journal article" date="2020" name="Stud. Mycol.">
        <title>101 Dothideomycetes genomes: a test case for predicting lifestyles and emergence of pathogens.</title>
        <authorList>
            <person name="Haridas S."/>
            <person name="Albert R."/>
            <person name="Binder M."/>
            <person name="Bloem J."/>
            <person name="Labutti K."/>
            <person name="Salamov A."/>
            <person name="Andreopoulos B."/>
            <person name="Baker S."/>
            <person name="Barry K."/>
            <person name="Bills G."/>
            <person name="Bluhm B."/>
            <person name="Cannon C."/>
            <person name="Castanera R."/>
            <person name="Culley D."/>
            <person name="Daum C."/>
            <person name="Ezra D."/>
            <person name="Gonzalez J."/>
            <person name="Henrissat B."/>
            <person name="Kuo A."/>
            <person name="Liang C."/>
            <person name="Lipzen A."/>
            <person name="Lutzoni F."/>
            <person name="Magnuson J."/>
            <person name="Mondo S."/>
            <person name="Nolan M."/>
            <person name="Ohm R."/>
            <person name="Pangilinan J."/>
            <person name="Park H.-J."/>
            <person name="Ramirez L."/>
            <person name="Alfaro M."/>
            <person name="Sun H."/>
            <person name="Tritt A."/>
            <person name="Yoshinaga Y."/>
            <person name="Zwiers L.-H."/>
            <person name="Turgeon B."/>
            <person name="Goodwin S."/>
            <person name="Spatafora J."/>
            <person name="Crous P."/>
            <person name="Grigoriev I."/>
        </authorList>
    </citation>
    <scope>NUCLEOTIDE SEQUENCE</scope>
    <source>
        <strain evidence="2">HMLAC05119</strain>
    </source>
</reference>
<proteinExistence type="predicted"/>
<feature type="chain" id="PRO_5025655272" evidence="1">
    <location>
        <begin position="18"/>
        <end position="114"/>
    </location>
</feature>
<keyword evidence="3" id="KW-1185">Reference proteome</keyword>
<accession>A0A6A5QEQ6</accession>
<evidence type="ECO:0000313" key="2">
    <source>
        <dbReference type="EMBL" id="KAF1912984.1"/>
    </source>
</evidence>
<dbReference type="AlphaFoldDB" id="A0A6A5QEQ6"/>
<name>A0A6A5QEQ6_AMPQU</name>
<dbReference type="Proteomes" id="UP000800096">
    <property type="component" value="Unassembled WGS sequence"/>
</dbReference>
<sequence>MAHGRLLCCILHQQLFATLSVWVPQRYYRMIMMPRCRDARQSSWREKSRLGSFFLRRLSEELLCGGVFGIASVPETCYQAPNLTLLSATRPFLSACEKEGQDFIVAAMLKDSKV</sequence>